<proteinExistence type="predicted"/>
<name>A0A4V4H6G7_MUSBA</name>
<evidence type="ECO:0000313" key="2">
    <source>
        <dbReference type="Proteomes" id="UP000317650"/>
    </source>
</evidence>
<gene>
    <name evidence="1" type="ORF">C4D60_Mb07t06130</name>
</gene>
<dbReference type="EMBL" id="PYDT01000005">
    <property type="protein sequence ID" value="THU59826.1"/>
    <property type="molecule type" value="Genomic_DNA"/>
</dbReference>
<organism evidence="1 2">
    <name type="scientific">Musa balbisiana</name>
    <name type="common">Banana</name>
    <dbReference type="NCBI Taxonomy" id="52838"/>
    <lineage>
        <taxon>Eukaryota</taxon>
        <taxon>Viridiplantae</taxon>
        <taxon>Streptophyta</taxon>
        <taxon>Embryophyta</taxon>
        <taxon>Tracheophyta</taxon>
        <taxon>Spermatophyta</taxon>
        <taxon>Magnoliopsida</taxon>
        <taxon>Liliopsida</taxon>
        <taxon>Zingiberales</taxon>
        <taxon>Musaceae</taxon>
        <taxon>Musa</taxon>
    </lineage>
</organism>
<protein>
    <submittedName>
        <fullName evidence="1">Uncharacterized protein</fullName>
    </submittedName>
</protein>
<comment type="caution">
    <text evidence="1">The sequence shown here is derived from an EMBL/GenBank/DDBJ whole genome shotgun (WGS) entry which is preliminary data.</text>
</comment>
<sequence>MLFRLLVNETRHKGHLQSLERIQFVISQSAPQSTKYNQKVPVEVEASMEDKANSSSEDLCTTVTRLLVSQASPFSNWYTVEYVTKYSCWSGQETTNTICH</sequence>
<reference evidence="1 2" key="1">
    <citation type="journal article" date="2019" name="Nat. Plants">
        <title>Genome sequencing of Musa balbisiana reveals subgenome evolution and function divergence in polyploid bananas.</title>
        <authorList>
            <person name="Yao X."/>
        </authorList>
    </citation>
    <scope>NUCLEOTIDE SEQUENCE [LARGE SCALE GENOMIC DNA]</scope>
    <source>
        <strain evidence="2">cv. DH-PKW</strain>
        <tissue evidence="1">Leaves</tissue>
    </source>
</reference>
<accession>A0A4V4H6G7</accession>
<evidence type="ECO:0000313" key="1">
    <source>
        <dbReference type="EMBL" id="THU59826.1"/>
    </source>
</evidence>
<dbReference type="AlphaFoldDB" id="A0A4V4H6G7"/>
<keyword evidence="2" id="KW-1185">Reference proteome</keyword>
<dbReference type="Proteomes" id="UP000317650">
    <property type="component" value="Chromosome 7"/>
</dbReference>